<evidence type="ECO:0000259" key="14">
    <source>
        <dbReference type="PROSITE" id="PS50885"/>
    </source>
</evidence>
<reference evidence="16" key="1">
    <citation type="submission" date="2016-10" db="EMBL/GenBank/DDBJ databases">
        <authorList>
            <person name="Varghese N."/>
            <person name="Submissions S."/>
        </authorList>
    </citation>
    <scope>NUCLEOTIDE SEQUENCE [LARGE SCALE GENOMIC DNA]</scope>
    <source>
        <strain evidence="16">DSM 45004</strain>
    </source>
</reference>
<dbReference type="GO" id="GO:0005886">
    <property type="term" value="C:plasma membrane"/>
    <property type="evidence" value="ECO:0007669"/>
    <property type="project" value="UniProtKB-SubCell"/>
</dbReference>
<dbReference type="SMART" id="SM00388">
    <property type="entry name" value="HisKA"/>
    <property type="match status" value="1"/>
</dbReference>
<dbReference type="Proteomes" id="UP000198716">
    <property type="component" value="Unassembled WGS sequence"/>
</dbReference>
<dbReference type="InterPro" id="IPR003661">
    <property type="entry name" value="HisK_dim/P_dom"/>
</dbReference>
<accession>A0A1I1TPY3</accession>
<dbReference type="Gene3D" id="3.30.565.10">
    <property type="entry name" value="Histidine kinase-like ATPase, C-terminal domain"/>
    <property type="match status" value="1"/>
</dbReference>
<keyword evidence="8 12" id="KW-1133">Transmembrane helix</keyword>
<dbReference type="EMBL" id="FOMZ01000001">
    <property type="protein sequence ID" value="SFD58573.1"/>
    <property type="molecule type" value="Genomic_DNA"/>
</dbReference>
<protein>
    <recommendedName>
        <fullName evidence="3">histidine kinase</fullName>
        <ecNumber evidence="3">2.7.13.3</ecNumber>
    </recommendedName>
</protein>
<dbReference type="Gene3D" id="6.10.340.10">
    <property type="match status" value="1"/>
</dbReference>
<organism evidence="15 16">
    <name type="scientific">Actinopolyspora alba</name>
    <dbReference type="NCBI Taxonomy" id="673379"/>
    <lineage>
        <taxon>Bacteria</taxon>
        <taxon>Bacillati</taxon>
        <taxon>Actinomycetota</taxon>
        <taxon>Actinomycetes</taxon>
        <taxon>Actinopolysporales</taxon>
        <taxon>Actinopolysporaceae</taxon>
        <taxon>Actinopolyspora</taxon>
        <taxon>Actinopolyspora alba group</taxon>
    </lineage>
</organism>
<evidence type="ECO:0000256" key="7">
    <source>
        <dbReference type="ARBA" id="ARBA00022777"/>
    </source>
</evidence>
<evidence type="ECO:0000256" key="8">
    <source>
        <dbReference type="ARBA" id="ARBA00022989"/>
    </source>
</evidence>
<keyword evidence="4" id="KW-0597">Phosphoprotein</keyword>
<dbReference type="SUPFAM" id="SSF47384">
    <property type="entry name" value="Homodimeric domain of signal transducing histidine kinase"/>
    <property type="match status" value="1"/>
</dbReference>
<dbReference type="CDD" id="cd00082">
    <property type="entry name" value="HisKA"/>
    <property type="match status" value="1"/>
</dbReference>
<dbReference type="InterPro" id="IPR004358">
    <property type="entry name" value="Sig_transdc_His_kin-like_C"/>
</dbReference>
<evidence type="ECO:0000313" key="15">
    <source>
        <dbReference type="EMBL" id="SFD58573.1"/>
    </source>
</evidence>
<feature type="region of interest" description="Disordered" evidence="11">
    <location>
        <begin position="434"/>
        <end position="458"/>
    </location>
</feature>
<evidence type="ECO:0000256" key="3">
    <source>
        <dbReference type="ARBA" id="ARBA00012438"/>
    </source>
</evidence>
<evidence type="ECO:0000256" key="1">
    <source>
        <dbReference type="ARBA" id="ARBA00000085"/>
    </source>
</evidence>
<dbReference type="SMART" id="SM00387">
    <property type="entry name" value="HATPase_c"/>
    <property type="match status" value="1"/>
</dbReference>
<feature type="compositionally biased region" description="Basic and acidic residues" evidence="11">
    <location>
        <begin position="447"/>
        <end position="458"/>
    </location>
</feature>
<keyword evidence="7 15" id="KW-0418">Kinase</keyword>
<comment type="subcellular location">
    <subcellularLocation>
        <location evidence="2">Cell membrane</location>
    </subcellularLocation>
</comment>
<dbReference type="PRINTS" id="PR00344">
    <property type="entry name" value="BCTRLSENSOR"/>
</dbReference>
<dbReference type="InterPro" id="IPR036890">
    <property type="entry name" value="HATPase_C_sf"/>
</dbReference>
<sequence length="458" mass="48644">MRRRFRFVAGRDPRAWWRRRTVQFRTSVAAVFASLLGLAVIVSISGAFIGLLSLESVDTRLRTESRAVAANLTGGAAPGRVAGDGIRVLDTAGNPVDGRGTTALRPWEINSLKAGKGVTRSGGTGGSGAGVRWVGRVVAAPSGKPLLVLARADLSAYRDVRTTANRVLGIGSLVVALLVGTATWLAVRGALRPVRRMRLAAAQLPVGERLPLPEADDELRSLARATNDMLARRDADTERLSRFTGDAAHELRNPVGSIRAQAEVAVVHPDPELAQETLRQIEQEARRLSELVEGLLALARSDTATPPEGEPVELVAAARLVVDRSNTAGAGTRVRLTTPLSAVTVWSTPAEVATVLDNLVGNALRYARAIVRVSVLPTSRGARLLVDDDGPGIAPEHRPHVFERFYRAEPDRARDGGGSGLGLALVAEVVRRRGGSTQVGSSPEGGARFEVRLPGRGR</sequence>
<dbReference type="PROSITE" id="PS50885">
    <property type="entry name" value="HAMP"/>
    <property type="match status" value="1"/>
</dbReference>
<keyword evidence="5" id="KW-0808">Transferase</keyword>
<dbReference type="AlphaFoldDB" id="A0A1I1TPY3"/>
<dbReference type="EC" id="2.7.13.3" evidence="3"/>
<keyword evidence="6 12" id="KW-0812">Transmembrane</keyword>
<dbReference type="SUPFAM" id="SSF55874">
    <property type="entry name" value="ATPase domain of HSP90 chaperone/DNA topoisomerase II/histidine kinase"/>
    <property type="match status" value="1"/>
</dbReference>
<feature type="domain" description="Histidine kinase" evidence="13">
    <location>
        <begin position="246"/>
        <end position="457"/>
    </location>
</feature>
<proteinExistence type="predicted"/>
<dbReference type="Pfam" id="PF02518">
    <property type="entry name" value="HATPase_c"/>
    <property type="match status" value="1"/>
</dbReference>
<evidence type="ECO:0000256" key="11">
    <source>
        <dbReference type="SAM" id="MobiDB-lite"/>
    </source>
</evidence>
<dbReference type="InterPro" id="IPR036097">
    <property type="entry name" value="HisK_dim/P_sf"/>
</dbReference>
<keyword evidence="16" id="KW-1185">Reference proteome</keyword>
<gene>
    <name evidence="15" type="ORF">SAMN04487819_101137</name>
</gene>
<evidence type="ECO:0000256" key="5">
    <source>
        <dbReference type="ARBA" id="ARBA00022679"/>
    </source>
</evidence>
<evidence type="ECO:0000256" key="10">
    <source>
        <dbReference type="ARBA" id="ARBA00023136"/>
    </source>
</evidence>
<dbReference type="InterPro" id="IPR003660">
    <property type="entry name" value="HAMP_dom"/>
</dbReference>
<dbReference type="Gene3D" id="1.10.287.130">
    <property type="match status" value="1"/>
</dbReference>
<keyword evidence="10 12" id="KW-0472">Membrane</keyword>
<dbReference type="InterPro" id="IPR003594">
    <property type="entry name" value="HATPase_dom"/>
</dbReference>
<dbReference type="PROSITE" id="PS50109">
    <property type="entry name" value="HIS_KIN"/>
    <property type="match status" value="1"/>
</dbReference>
<evidence type="ECO:0000256" key="2">
    <source>
        <dbReference type="ARBA" id="ARBA00004236"/>
    </source>
</evidence>
<dbReference type="InterPro" id="IPR005467">
    <property type="entry name" value="His_kinase_dom"/>
</dbReference>
<name>A0A1I1TPY3_9ACTN</name>
<feature type="domain" description="HAMP" evidence="14">
    <location>
        <begin position="188"/>
        <end position="238"/>
    </location>
</feature>
<evidence type="ECO:0000313" key="16">
    <source>
        <dbReference type="Proteomes" id="UP000198716"/>
    </source>
</evidence>
<dbReference type="CDD" id="cd06225">
    <property type="entry name" value="HAMP"/>
    <property type="match status" value="1"/>
</dbReference>
<dbReference type="RefSeq" id="WP_092922192.1">
    <property type="nucleotide sequence ID" value="NZ_FOMZ01000001.1"/>
</dbReference>
<dbReference type="PANTHER" id="PTHR45436:SF5">
    <property type="entry name" value="SENSOR HISTIDINE KINASE TRCS"/>
    <property type="match status" value="1"/>
</dbReference>
<keyword evidence="9" id="KW-0902">Two-component regulatory system</keyword>
<dbReference type="InterPro" id="IPR050428">
    <property type="entry name" value="TCS_sensor_his_kinase"/>
</dbReference>
<dbReference type="GO" id="GO:0000155">
    <property type="term" value="F:phosphorelay sensor kinase activity"/>
    <property type="evidence" value="ECO:0007669"/>
    <property type="project" value="InterPro"/>
</dbReference>
<dbReference type="Pfam" id="PF00512">
    <property type="entry name" value="HisKA"/>
    <property type="match status" value="1"/>
</dbReference>
<evidence type="ECO:0000256" key="6">
    <source>
        <dbReference type="ARBA" id="ARBA00022692"/>
    </source>
</evidence>
<comment type="catalytic activity">
    <reaction evidence="1">
        <text>ATP + protein L-histidine = ADP + protein N-phospho-L-histidine.</text>
        <dbReference type="EC" id="2.7.13.3"/>
    </reaction>
</comment>
<evidence type="ECO:0000259" key="13">
    <source>
        <dbReference type="PROSITE" id="PS50109"/>
    </source>
</evidence>
<feature type="transmembrane region" description="Helical" evidence="12">
    <location>
        <begin position="167"/>
        <end position="187"/>
    </location>
</feature>
<evidence type="ECO:0000256" key="4">
    <source>
        <dbReference type="ARBA" id="ARBA00022553"/>
    </source>
</evidence>
<evidence type="ECO:0000256" key="12">
    <source>
        <dbReference type="SAM" id="Phobius"/>
    </source>
</evidence>
<dbReference type="PANTHER" id="PTHR45436">
    <property type="entry name" value="SENSOR HISTIDINE KINASE YKOH"/>
    <property type="match status" value="1"/>
</dbReference>
<feature type="transmembrane region" description="Helical" evidence="12">
    <location>
        <begin position="28"/>
        <end position="52"/>
    </location>
</feature>
<evidence type="ECO:0000256" key="9">
    <source>
        <dbReference type="ARBA" id="ARBA00023012"/>
    </source>
</evidence>